<feature type="compositionally biased region" description="Low complexity" evidence="1">
    <location>
        <begin position="311"/>
        <end position="325"/>
    </location>
</feature>
<gene>
    <name evidence="3" type="ORF">GcLGCM259_0680</name>
</gene>
<evidence type="ECO:0000313" key="3">
    <source>
        <dbReference type="EMBL" id="QCY46441.1"/>
    </source>
</evidence>
<sequence length="348" mass="37206">MSQAKSVAGFGLVAAGRTHVGMRRTENQDAILITPTVFAVADGMGGHEAGELASELATETLEELTFYTDRTPEHPLPTVLDVIRQVQLADDRIRDALDARGGTTLCALLQVRGSDTARDSVTAPISVPPWTASFNREQARTDVMERITPEMLAEHRRRQDELNTAVDKPQPDLLLVNVGDSRGYRLRGGVLQQLTRDHSAVQEMVDAGQITELEARNHPHRNLITRALGAGADSQPDTMVLKAHAGDRYLLCSDGLSGELTAEHLQALLLSYQDPETAVVALLQAALEAGGRDNIAVIVIDVLPAPDPAELAEAAADRAQPAPQATDPVQPVPASSESVARPEGQDAG</sequence>
<dbReference type="SUPFAM" id="SSF81606">
    <property type="entry name" value="PP2C-like"/>
    <property type="match status" value="1"/>
</dbReference>
<accession>A0A5B7WQU1</accession>
<dbReference type="CDD" id="cd00143">
    <property type="entry name" value="PP2Cc"/>
    <property type="match status" value="1"/>
</dbReference>
<dbReference type="InterPro" id="IPR036457">
    <property type="entry name" value="PPM-type-like_dom_sf"/>
</dbReference>
<dbReference type="SMART" id="SM00331">
    <property type="entry name" value="PP2C_SIG"/>
    <property type="match status" value="1"/>
</dbReference>
<dbReference type="PROSITE" id="PS51746">
    <property type="entry name" value="PPM_2"/>
    <property type="match status" value="1"/>
</dbReference>
<evidence type="ECO:0000259" key="2">
    <source>
        <dbReference type="PROSITE" id="PS51746"/>
    </source>
</evidence>
<feature type="domain" description="PPM-type phosphatase" evidence="2">
    <location>
        <begin position="9"/>
        <end position="302"/>
    </location>
</feature>
<dbReference type="AlphaFoldDB" id="A0A5B7WQU1"/>
<dbReference type="EMBL" id="CP034412">
    <property type="protein sequence ID" value="QCY46441.1"/>
    <property type="molecule type" value="Genomic_DNA"/>
</dbReference>
<dbReference type="Gene3D" id="3.60.40.10">
    <property type="entry name" value="PPM-type phosphatase domain"/>
    <property type="match status" value="1"/>
</dbReference>
<dbReference type="InterPro" id="IPR001932">
    <property type="entry name" value="PPM-type_phosphatase-like_dom"/>
</dbReference>
<protein>
    <submittedName>
        <fullName evidence="3">ABC transporter permease</fullName>
    </submittedName>
</protein>
<name>A0A5B7WQU1_9MICC</name>
<organism evidence="3 4">
    <name type="scientific">Glutamicibacter creatinolyticus</name>
    <dbReference type="NCBI Taxonomy" id="162496"/>
    <lineage>
        <taxon>Bacteria</taxon>
        <taxon>Bacillati</taxon>
        <taxon>Actinomycetota</taxon>
        <taxon>Actinomycetes</taxon>
        <taxon>Micrococcales</taxon>
        <taxon>Micrococcaceae</taxon>
        <taxon>Glutamicibacter</taxon>
    </lineage>
</organism>
<dbReference type="RefSeq" id="WP_138925781.1">
    <property type="nucleotide sequence ID" value="NZ_CP034412.1"/>
</dbReference>
<proteinExistence type="predicted"/>
<evidence type="ECO:0000313" key="4">
    <source>
        <dbReference type="Proteomes" id="UP000307000"/>
    </source>
</evidence>
<reference evidence="3 4" key="1">
    <citation type="submission" date="2018-12" db="EMBL/GenBank/DDBJ databases">
        <title>Complete Genome Sequence of Glutamicibacter creatinolyticus strain LGCM259,isolated from an abscess of a 12-year-old mare in Italy.</title>
        <authorList>
            <person name="Santos R.G."/>
            <person name="Silva A.L."/>
            <person name="Seyffert N."/>
            <person name="Castro T.L.P."/>
            <person name="Attili A.R."/>
            <person name="Rifici C."/>
            <person name="Mazzullo G."/>
            <person name="Brenig B."/>
            <person name="Venanzi F."/>
            <person name="Azevedo V."/>
        </authorList>
    </citation>
    <scope>NUCLEOTIDE SEQUENCE [LARGE SCALE GENOMIC DNA]</scope>
    <source>
        <strain evidence="3 4">LGCM 259</strain>
    </source>
</reference>
<dbReference type="KEGG" id="gcr:GcLGCM259_0680"/>
<evidence type="ECO:0000256" key="1">
    <source>
        <dbReference type="SAM" id="MobiDB-lite"/>
    </source>
</evidence>
<feature type="region of interest" description="Disordered" evidence="1">
    <location>
        <begin position="311"/>
        <end position="348"/>
    </location>
</feature>
<dbReference type="InterPro" id="IPR015655">
    <property type="entry name" value="PP2C"/>
</dbReference>
<dbReference type="Proteomes" id="UP000307000">
    <property type="component" value="Chromosome"/>
</dbReference>
<dbReference type="SMART" id="SM00332">
    <property type="entry name" value="PP2Cc"/>
    <property type="match status" value="1"/>
</dbReference>
<keyword evidence="4" id="KW-1185">Reference proteome</keyword>
<dbReference type="PANTHER" id="PTHR47992">
    <property type="entry name" value="PROTEIN PHOSPHATASE"/>
    <property type="match status" value="1"/>
</dbReference>
<dbReference type="GO" id="GO:0004722">
    <property type="term" value="F:protein serine/threonine phosphatase activity"/>
    <property type="evidence" value="ECO:0007669"/>
    <property type="project" value="InterPro"/>
</dbReference>